<dbReference type="EMBL" id="CP136600">
    <property type="protein sequence ID" value="WOH36136.1"/>
    <property type="molecule type" value="Genomic_DNA"/>
</dbReference>
<keyword evidence="3" id="KW-1185">Reference proteome</keyword>
<proteinExistence type="predicted"/>
<accession>A0ABZ0GJU4</accession>
<dbReference type="Proteomes" id="UP001301442">
    <property type="component" value="Chromosome"/>
</dbReference>
<dbReference type="SUPFAM" id="SSF54001">
    <property type="entry name" value="Cysteine proteinases"/>
    <property type="match status" value="1"/>
</dbReference>
<sequence>MTKLSKDFLIETPMLDFNHPQIQTLIEQRKWRELSRYDAIGAIGAIYNYVRDDIRFGYNADDRLSASQVLKDGYGQCNTKGTLLIALFRAVGIPTRFHGFTIYNELQRGAIPNYLFAIAPKRIIHSWVEVYQDERWINLEGYIIDKPYLKQIQHGFANRCKQFSGFGIATKCLAAPNIDWQGEDTYIQSDGIADDFGAYTQPDDFYSSHGSNLSGIKKILFRYVLRHLMNLNVNKIRSYGVVLNDRA</sequence>
<organism evidence="2 3">
    <name type="scientific">Thalassotalea fonticola</name>
    <dbReference type="NCBI Taxonomy" id="3065649"/>
    <lineage>
        <taxon>Bacteria</taxon>
        <taxon>Pseudomonadati</taxon>
        <taxon>Pseudomonadota</taxon>
        <taxon>Gammaproteobacteria</taxon>
        <taxon>Alteromonadales</taxon>
        <taxon>Colwelliaceae</taxon>
        <taxon>Thalassotalea</taxon>
    </lineage>
</organism>
<dbReference type="PANTHER" id="PTHR33490">
    <property type="entry name" value="BLR5614 PROTEIN-RELATED"/>
    <property type="match status" value="1"/>
</dbReference>
<evidence type="ECO:0000313" key="3">
    <source>
        <dbReference type="Proteomes" id="UP001301442"/>
    </source>
</evidence>
<reference evidence="2 3" key="1">
    <citation type="submission" date="2023-09" db="EMBL/GenBank/DDBJ databases">
        <authorList>
            <person name="Qi X."/>
        </authorList>
    </citation>
    <scope>NUCLEOTIDE SEQUENCE [LARGE SCALE GENOMIC DNA]</scope>
    <source>
        <strain evidence="2 3">S1-1</strain>
    </source>
</reference>
<protein>
    <submittedName>
        <fullName evidence="2">Transglutaminase family protein</fullName>
    </submittedName>
</protein>
<dbReference type="RefSeq" id="WP_348394950.1">
    <property type="nucleotide sequence ID" value="NZ_CP136600.1"/>
</dbReference>
<dbReference type="InterPro" id="IPR038765">
    <property type="entry name" value="Papain-like_cys_pep_sf"/>
</dbReference>
<dbReference type="Pfam" id="PF01841">
    <property type="entry name" value="Transglut_core"/>
    <property type="match status" value="1"/>
</dbReference>
<gene>
    <name evidence="2" type="ORF">RI844_12230</name>
</gene>
<name>A0ABZ0GJU4_9GAMM</name>
<evidence type="ECO:0000313" key="2">
    <source>
        <dbReference type="EMBL" id="WOH36136.1"/>
    </source>
</evidence>
<evidence type="ECO:0000259" key="1">
    <source>
        <dbReference type="Pfam" id="PF01841"/>
    </source>
</evidence>
<dbReference type="InterPro" id="IPR002931">
    <property type="entry name" value="Transglutaminase-like"/>
</dbReference>
<feature type="domain" description="Transglutaminase-like" evidence="1">
    <location>
        <begin position="41"/>
        <end position="140"/>
    </location>
</feature>
<dbReference type="Gene3D" id="3.10.620.30">
    <property type="match status" value="1"/>
</dbReference>